<dbReference type="RefSeq" id="WP_130981506.1">
    <property type="nucleotide sequence ID" value="NZ_SISG01000001.1"/>
</dbReference>
<feature type="domain" description="Transcription regulator PadR N-terminal" evidence="1">
    <location>
        <begin position="38"/>
        <end position="82"/>
    </location>
</feature>
<accession>A0A4Q9GS51</accession>
<evidence type="ECO:0000313" key="2">
    <source>
        <dbReference type="EMBL" id="TBN57395.1"/>
    </source>
</evidence>
<protein>
    <submittedName>
        <fullName evidence="2">PadR family transcriptional regulator</fullName>
    </submittedName>
</protein>
<dbReference type="InterPro" id="IPR036388">
    <property type="entry name" value="WH-like_DNA-bd_sf"/>
</dbReference>
<dbReference type="Pfam" id="PF03551">
    <property type="entry name" value="PadR"/>
    <property type="match status" value="1"/>
</dbReference>
<dbReference type="EMBL" id="SISG01000001">
    <property type="protein sequence ID" value="TBN57395.1"/>
    <property type="molecule type" value="Genomic_DNA"/>
</dbReference>
<evidence type="ECO:0000313" key="3">
    <source>
        <dbReference type="Proteomes" id="UP000294194"/>
    </source>
</evidence>
<dbReference type="SUPFAM" id="SSF46785">
    <property type="entry name" value="Winged helix' DNA-binding domain"/>
    <property type="match status" value="1"/>
</dbReference>
<sequence length="107" mass="11384">MEPLSRITPATIDVLSVLDASGEAVWGMLVIKSSGRPAGSVYPILERLERAGWVTSTWEDNPTRVGPRRRFYELTSDGAAAAKTAIGEFARKQARPGTIAAATAVVA</sequence>
<proteinExistence type="predicted"/>
<name>A0A4Q9GS51_9MICO</name>
<dbReference type="AlphaFoldDB" id="A0A4Q9GS51"/>
<comment type="caution">
    <text evidence="2">The sequence shown here is derived from an EMBL/GenBank/DDBJ whole genome shotgun (WGS) entry which is preliminary data.</text>
</comment>
<evidence type="ECO:0000259" key="1">
    <source>
        <dbReference type="Pfam" id="PF03551"/>
    </source>
</evidence>
<dbReference type="PANTHER" id="PTHR33169">
    <property type="entry name" value="PADR-FAMILY TRANSCRIPTIONAL REGULATOR"/>
    <property type="match status" value="1"/>
</dbReference>
<dbReference type="InterPro" id="IPR036390">
    <property type="entry name" value="WH_DNA-bd_sf"/>
</dbReference>
<dbReference type="Proteomes" id="UP000294194">
    <property type="component" value="Unassembled WGS sequence"/>
</dbReference>
<dbReference type="PANTHER" id="PTHR33169:SF14">
    <property type="entry name" value="TRANSCRIPTIONAL REGULATOR RV3488"/>
    <property type="match status" value="1"/>
</dbReference>
<dbReference type="InterPro" id="IPR005149">
    <property type="entry name" value="Tscrpt_reg_PadR_N"/>
</dbReference>
<organism evidence="2 3">
    <name type="scientific">Glaciihabitans arcticus</name>
    <dbReference type="NCBI Taxonomy" id="2668039"/>
    <lineage>
        <taxon>Bacteria</taxon>
        <taxon>Bacillati</taxon>
        <taxon>Actinomycetota</taxon>
        <taxon>Actinomycetes</taxon>
        <taxon>Micrococcales</taxon>
        <taxon>Microbacteriaceae</taxon>
        <taxon>Glaciihabitans</taxon>
    </lineage>
</organism>
<keyword evidence="3" id="KW-1185">Reference proteome</keyword>
<dbReference type="InterPro" id="IPR052509">
    <property type="entry name" value="Metal_resp_DNA-bind_regulator"/>
</dbReference>
<gene>
    <name evidence="2" type="ORF">EYE40_08285</name>
</gene>
<reference evidence="3" key="1">
    <citation type="submission" date="2019-02" db="EMBL/GenBank/DDBJ databases">
        <title>Glaciihabitans arcticus sp. nov., a psychrotolerant bacterium isolated from polar soil.</title>
        <authorList>
            <person name="Dahal R.H."/>
        </authorList>
    </citation>
    <scope>NUCLEOTIDE SEQUENCE [LARGE SCALE GENOMIC DNA]</scope>
    <source>
        <strain evidence="3">RP-3-7</strain>
    </source>
</reference>
<dbReference type="Gene3D" id="1.10.10.10">
    <property type="entry name" value="Winged helix-like DNA-binding domain superfamily/Winged helix DNA-binding domain"/>
    <property type="match status" value="1"/>
</dbReference>